<dbReference type="InterPro" id="IPR000620">
    <property type="entry name" value="EamA_dom"/>
</dbReference>
<name>A0A223V1H3_9FLAO</name>
<evidence type="ECO:0000256" key="5">
    <source>
        <dbReference type="ARBA" id="ARBA00023136"/>
    </source>
</evidence>
<dbReference type="EMBL" id="CP022957">
    <property type="protein sequence ID" value="ASV29194.1"/>
    <property type="molecule type" value="Genomic_DNA"/>
</dbReference>
<dbReference type="InterPro" id="IPR050638">
    <property type="entry name" value="AA-Vitamin_Transporters"/>
</dbReference>
<evidence type="ECO:0000313" key="7">
    <source>
        <dbReference type="Proteomes" id="UP000215244"/>
    </source>
</evidence>
<gene>
    <name evidence="6" type="ORF">CJ263_02560</name>
</gene>
<sequence>MKSKLWLIFAIITTVFWGIWGAFTGLPTENGFPETLVYCVWAITMIPPAIIALKLVHWKLDRDKKSILYGCLIGLLGAGGQMVLFHAVTEGPSYLIFPIISLSPMVTIILSYTFLKERTGILGTIGIILALLALPLFDYSGGSETTDYGYLWFILAVIVLLAWGLQAYFMKFANESMNAESIFFYMTVTGLALIPIALFITDFSKAINYGADGPLLAAGIQILNSIGALCLVYAFRYGKAMVVSPMTNAGAPLITAVISMIVLGFVPGTFKIIGIILAVLAAFFLAFDPGDTETQQKNTSK</sequence>
<dbReference type="OrthoDB" id="7541381at2"/>
<accession>A0A223V1H3</accession>
<reference evidence="6 7" key="1">
    <citation type="submission" date="2017-08" db="EMBL/GenBank/DDBJ databases">
        <title>The complete genome sequence of Maribacter sp. B1, isolated from deep-sea sediment.</title>
        <authorList>
            <person name="Wu Y.-H."/>
            <person name="Cheng H."/>
            <person name="Xu X.-W."/>
        </authorList>
    </citation>
    <scope>NUCLEOTIDE SEQUENCE [LARGE SCALE GENOMIC DNA]</scope>
    <source>
        <strain evidence="6 7">B1</strain>
    </source>
</reference>
<dbReference type="Pfam" id="PF00892">
    <property type="entry name" value="EamA"/>
    <property type="match status" value="2"/>
</dbReference>
<dbReference type="AlphaFoldDB" id="A0A223V1H3"/>
<evidence type="ECO:0000256" key="3">
    <source>
        <dbReference type="ARBA" id="ARBA00022692"/>
    </source>
</evidence>
<keyword evidence="7" id="KW-1185">Reference proteome</keyword>
<comment type="subcellular location">
    <subcellularLocation>
        <location evidence="1">Membrane</location>
        <topology evidence="1">Multi-pass membrane protein</topology>
    </subcellularLocation>
</comment>
<proteinExistence type="inferred from homology"/>
<evidence type="ECO:0000256" key="4">
    <source>
        <dbReference type="ARBA" id="ARBA00022989"/>
    </source>
</evidence>
<dbReference type="KEGG" id="marb:CJ263_02560"/>
<dbReference type="GO" id="GO:0016020">
    <property type="term" value="C:membrane"/>
    <property type="evidence" value="ECO:0007669"/>
    <property type="project" value="UniProtKB-SubCell"/>
</dbReference>
<keyword evidence="4" id="KW-1133">Transmembrane helix</keyword>
<dbReference type="InterPro" id="IPR037185">
    <property type="entry name" value="EmrE-like"/>
</dbReference>
<comment type="similarity">
    <text evidence="2">Belongs to the EamA transporter family.</text>
</comment>
<evidence type="ECO:0000256" key="2">
    <source>
        <dbReference type="ARBA" id="ARBA00007362"/>
    </source>
</evidence>
<evidence type="ECO:0000256" key="1">
    <source>
        <dbReference type="ARBA" id="ARBA00004141"/>
    </source>
</evidence>
<keyword evidence="5" id="KW-0472">Membrane</keyword>
<dbReference type="PANTHER" id="PTHR32322:SF2">
    <property type="entry name" value="EAMA DOMAIN-CONTAINING PROTEIN"/>
    <property type="match status" value="1"/>
</dbReference>
<organism evidence="6 7">
    <name type="scientific">Maribacter cobaltidurans</name>
    <dbReference type="NCBI Taxonomy" id="1178778"/>
    <lineage>
        <taxon>Bacteria</taxon>
        <taxon>Pseudomonadati</taxon>
        <taxon>Bacteroidota</taxon>
        <taxon>Flavobacteriia</taxon>
        <taxon>Flavobacteriales</taxon>
        <taxon>Flavobacteriaceae</taxon>
        <taxon>Maribacter</taxon>
    </lineage>
</organism>
<protein>
    <submittedName>
        <fullName evidence="6">EamA family transporter</fullName>
    </submittedName>
</protein>
<dbReference type="Proteomes" id="UP000215244">
    <property type="component" value="Chromosome"/>
</dbReference>
<evidence type="ECO:0000313" key="6">
    <source>
        <dbReference type="EMBL" id="ASV29194.1"/>
    </source>
</evidence>
<keyword evidence="3" id="KW-0812">Transmembrane</keyword>
<dbReference type="SUPFAM" id="SSF103481">
    <property type="entry name" value="Multidrug resistance efflux transporter EmrE"/>
    <property type="match status" value="2"/>
</dbReference>
<dbReference type="PANTHER" id="PTHR32322">
    <property type="entry name" value="INNER MEMBRANE TRANSPORTER"/>
    <property type="match status" value="1"/>
</dbReference>
<dbReference type="RefSeq" id="WP_094995827.1">
    <property type="nucleotide sequence ID" value="NZ_BMJL01000001.1"/>
</dbReference>